<dbReference type="KEGG" id="pno:SNOG_12682"/>
<dbReference type="VEuPathDB" id="FungiDB:JI435_126820"/>
<feature type="compositionally biased region" description="Low complexity" evidence="1">
    <location>
        <begin position="101"/>
        <end position="125"/>
    </location>
</feature>
<feature type="region of interest" description="Disordered" evidence="1">
    <location>
        <begin position="93"/>
        <end position="125"/>
    </location>
</feature>
<keyword evidence="2" id="KW-0812">Transmembrane</keyword>
<gene>
    <name evidence="3" type="ORF">JI435_126820</name>
</gene>
<dbReference type="EMBL" id="CP069043">
    <property type="protein sequence ID" value="QRD06907.1"/>
    <property type="molecule type" value="Genomic_DNA"/>
</dbReference>
<reference evidence="4" key="1">
    <citation type="journal article" date="2021" name="BMC Genomics">
        <title>Chromosome-level genome assembly and manually-curated proteome of model necrotroph Parastagonospora nodorum Sn15 reveals a genome-wide trove of candidate effector homologs, and redundancy of virulence-related functions within an accessory chromosome.</title>
        <authorList>
            <person name="Bertazzoni S."/>
            <person name="Jones D.A.B."/>
            <person name="Phan H.T."/>
            <person name="Tan K.-C."/>
            <person name="Hane J.K."/>
        </authorList>
    </citation>
    <scope>NUCLEOTIDE SEQUENCE [LARGE SCALE GENOMIC DNA]</scope>
    <source>
        <strain evidence="4">SN15 / ATCC MYA-4574 / FGSC 10173)</strain>
    </source>
</reference>
<dbReference type="AlphaFoldDB" id="A0A7U2IBQ6"/>
<feature type="transmembrane region" description="Helical" evidence="2">
    <location>
        <begin position="65"/>
        <end position="91"/>
    </location>
</feature>
<keyword evidence="4" id="KW-1185">Reference proteome</keyword>
<protein>
    <recommendedName>
        <fullName evidence="5">Apple domain-containing protein</fullName>
    </recommendedName>
</protein>
<accession>A0A7U2IBQ6</accession>
<organism evidence="3 4">
    <name type="scientific">Phaeosphaeria nodorum (strain SN15 / ATCC MYA-4574 / FGSC 10173)</name>
    <name type="common">Glume blotch fungus</name>
    <name type="synonym">Parastagonospora nodorum</name>
    <dbReference type="NCBI Taxonomy" id="321614"/>
    <lineage>
        <taxon>Eukaryota</taxon>
        <taxon>Fungi</taxon>
        <taxon>Dikarya</taxon>
        <taxon>Ascomycota</taxon>
        <taxon>Pezizomycotina</taxon>
        <taxon>Dothideomycetes</taxon>
        <taxon>Pleosporomycetidae</taxon>
        <taxon>Pleosporales</taxon>
        <taxon>Pleosporineae</taxon>
        <taxon>Phaeosphaeriaceae</taxon>
        <taxon>Parastagonospora</taxon>
    </lineage>
</organism>
<dbReference type="Proteomes" id="UP000663193">
    <property type="component" value="Chromosome 21"/>
</dbReference>
<proteinExistence type="predicted"/>
<evidence type="ECO:0000313" key="3">
    <source>
        <dbReference type="EMBL" id="QRD06907.1"/>
    </source>
</evidence>
<name>A0A7U2IBQ6_PHANO</name>
<keyword evidence="2" id="KW-0472">Membrane</keyword>
<dbReference type="OrthoDB" id="5358884at2759"/>
<evidence type="ECO:0008006" key="5">
    <source>
        <dbReference type="Google" id="ProtNLM"/>
    </source>
</evidence>
<evidence type="ECO:0000313" key="4">
    <source>
        <dbReference type="Proteomes" id="UP000663193"/>
    </source>
</evidence>
<evidence type="ECO:0000256" key="1">
    <source>
        <dbReference type="SAM" id="MobiDB-lite"/>
    </source>
</evidence>
<keyword evidence="2" id="KW-1133">Transmembrane helix</keyword>
<dbReference type="RefSeq" id="XP_001802903.1">
    <property type="nucleotide sequence ID" value="XM_001802851.1"/>
</dbReference>
<feature type="region of interest" description="Disordered" evidence="1">
    <location>
        <begin position="1"/>
        <end position="20"/>
    </location>
</feature>
<sequence length="269" mass="28742">MSPSDMADAPQVVPRTDYPETSWKYETAVPEYHDKSAPTYAQTTDVEDEAPKKDTRIVGLRRRTFWIIVVVAIVVIGGGVVGASVGGTLAVKRSGNKSDQSAEPLEALPSSASSPSSSPVQSVSASPISSSATQSAIVTSASSTVPAVAYAPLDFTQVNTINIECPPNVYVSGQEWGKKYRYNCEKRRSVGLGGIDVSSFTAYTFQQCVDACSQWNEMTTKTTPCKAVVIASDLMGRRSAGNGANCWLKSSSDSDDKEMPLMNSFTLIQ</sequence>
<evidence type="ECO:0000256" key="2">
    <source>
        <dbReference type="SAM" id="Phobius"/>
    </source>
</evidence>